<dbReference type="InterPro" id="IPR004013">
    <property type="entry name" value="PHP_dom"/>
</dbReference>
<dbReference type="SMART" id="SM00481">
    <property type="entry name" value="POLIIIAc"/>
    <property type="match status" value="1"/>
</dbReference>
<proteinExistence type="inferred from homology"/>
<dbReference type="STRING" id="943830.A4A58_17595"/>
<protein>
    <recommendedName>
        <fullName evidence="4 13">Error-prone DNA polymerase</fullName>
        <ecNumber evidence="3 13">2.7.7.7</ecNumber>
    </recommendedName>
</protein>
<dbReference type="Gene3D" id="2.40.50.140">
    <property type="entry name" value="Nucleic acid-binding proteins"/>
    <property type="match status" value="1"/>
</dbReference>
<dbReference type="Gene3D" id="3.20.20.140">
    <property type="entry name" value="Metal-dependent hydrolases"/>
    <property type="match status" value="1"/>
</dbReference>
<dbReference type="InterPro" id="IPR003141">
    <property type="entry name" value="Pol/His_phosphatase_N"/>
</dbReference>
<keyword evidence="8 13" id="KW-0235">DNA replication</keyword>
<feature type="region of interest" description="Disordered" evidence="14">
    <location>
        <begin position="1075"/>
        <end position="1122"/>
    </location>
</feature>
<dbReference type="GO" id="GO:0006260">
    <property type="term" value="P:DNA replication"/>
    <property type="evidence" value="ECO:0007669"/>
    <property type="project" value="UniProtKB-KW"/>
</dbReference>
<dbReference type="Proteomes" id="UP000076574">
    <property type="component" value="Unassembled WGS sequence"/>
</dbReference>
<dbReference type="HAMAP" id="MF_01902">
    <property type="entry name" value="DNApol_error_prone"/>
    <property type="match status" value="1"/>
</dbReference>
<evidence type="ECO:0000256" key="5">
    <source>
        <dbReference type="ARBA" id="ARBA00022490"/>
    </source>
</evidence>
<keyword evidence="6 13" id="KW-0808">Transferase</keyword>
<dbReference type="InterPro" id="IPR004805">
    <property type="entry name" value="DnaE2/DnaE/PolC"/>
</dbReference>
<dbReference type="PANTHER" id="PTHR32294">
    <property type="entry name" value="DNA POLYMERASE III SUBUNIT ALPHA"/>
    <property type="match status" value="1"/>
</dbReference>
<dbReference type="InterPro" id="IPR012340">
    <property type="entry name" value="NA-bd_OB-fold"/>
</dbReference>
<evidence type="ECO:0000256" key="8">
    <source>
        <dbReference type="ARBA" id="ARBA00022705"/>
    </source>
</evidence>
<dbReference type="Pfam" id="PF17657">
    <property type="entry name" value="DNA_pol3_finger"/>
    <property type="match status" value="1"/>
</dbReference>
<dbReference type="EMBL" id="LVYV01000055">
    <property type="protein sequence ID" value="KZD20560.1"/>
    <property type="molecule type" value="Genomic_DNA"/>
</dbReference>
<keyword evidence="11 13" id="KW-0234">DNA repair</keyword>
<evidence type="ECO:0000256" key="9">
    <source>
        <dbReference type="ARBA" id="ARBA00022763"/>
    </source>
</evidence>
<dbReference type="SUPFAM" id="SSF89550">
    <property type="entry name" value="PHP domain-like"/>
    <property type="match status" value="1"/>
</dbReference>
<evidence type="ECO:0000256" key="13">
    <source>
        <dbReference type="HAMAP-Rule" id="MF_01902"/>
    </source>
</evidence>
<evidence type="ECO:0000256" key="11">
    <source>
        <dbReference type="ARBA" id="ARBA00023204"/>
    </source>
</evidence>
<sequence>MNKRTAKLSAPAYAEIGVTTNFSFLHGGSHPQNYVHQASKIGLSIIGIADHNTLAGVVRAYKELGNKKEVPHPPRLLVGARLVFIDGTPDIIVYPRDREAYGRLCQLLSRGKLKADKGDCHLILADLIAFSEGQLCIVSPSHRFDKVTTLKTLDRLTRACPDNVWLAASFVHRGDDKRRLARLERIAGTARVPLLATNDVLYHDDSQRSLQHVLTCIREKMTIDKVGRRLEANAERHLKSASEMARLFHDYPDAIDETIRFSDHVTFTLDQLKYQYPDEPVPPGKTAQRHLEDLTWAGAHRSFPIRISPKTKKALHKELRLIRKLKYAHYFLTVHDIVHWAKTQKILCQGRGSAANSAVCYVLGVTSVNPTEVDLLFERFISKERLEPPDIDVDFEHVRREEVMQYVYRRYGRHRAAIIATVIHYRPRSAIRDVGKALGLTEDVTSALADTVWGSWGKGLNEMQVKQAGLDPSNPTILQAVALATQLIEFPRHLSQHVGGYVLTQDRLDTYVPIGNAAMDDRTFIEWDKDDVDTMKMMKVDVLALGMLTCIRRCFELIFQHKGLRYELKDIKAENKDSSPVFAMLQRGESLGVFQVESRAQMNMLPRLKPKTFYDLVIEVAIVRPGPIQGDMVHPYLKRRQMDPSKIVYPYPKGGNKNELRDVLHKTLGVPLFQEQAMRIAIEAAEFTSEEANGLRRAMATFRNMGTIGTFEEKMVGNMKRRGYDPVFSQNCFEQIKGFGSYGFPESHAAAFAQLVYVSSWLKHYHPDVFCCGLLNSQPMGFYAPSQIVQDAQKNDVEVLPIDVSYSHSQNTLDDIGGKYRAVRLGFRQIDGFKWTDADEERLRLSKEKPKPPPEDWGACIVAARERRPFTSLEDFARDTALPKRALIMLADADAFRSIGLDRRAALWAVRRLPDDVPLPLFEVATAREQPDENAKPLPEMPLPEQVVADYQTIRLSLKGHPMEFLRANLTREKVVTCASIVDANDRRRVRCAGVVLVRQRPGSAKGVVFMTLEDETGIANIVVWPKVMEQFRREVMGSRLILVEGTIQSSPDKVVHLVAERLVDRSDDLKHLANDALGGSQQMLSGPEPINDDRREHPASPAQRIRHPRNVRILPRSRDFH</sequence>
<dbReference type="CDD" id="cd04485">
    <property type="entry name" value="DnaE_OBF"/>
    <property type="match status" value="1"/>
</dbReference>
<dbReference type="InterPro" id="IPR023073">
    <property type="entry name" value="DnaE2"/>
</dbReference>
<dbReference type="NCBIfam" id="NF004225">
    <property type="entry name" value="PRK05672.1"/>
    <property type="match status" value="1"/>
</dbReference>
<dbReference type="OrthoDB" id="9803237at2"/>
<evidence type="ECO:0000313" key="17">
    <source>
        <dbReference type="Proteomes" id="UP000076574"/>
    </source>
</evidence>
<keyword evidence="5 13" id="KW-0963">Cytoplasm</keyword>
<dbReference type="InterPro" id="IPR040982">
    <property type="entry name" value="DNA_pol3_finger"/>
</dbReference>
<evidence type="ECO:0000256" key="12">
    <source>
        <dbReference type="ARBA" id="ARBA00049244"/>
    </source>
</evidence>
<feature type="domain" description="Polymerase/histidinol phosphatase N-terminal" evidence="15">
    <location>
        <begin position="14"/>
        <end position="86"/>
    </location>
</feature>
<evidence type="ECO:0000256" key="10">
    <source>
        <dbReference type="ARBA" id="ARBA00022932"/>
    </source>
</evidence>
<name>A0A163X8E7_9BRAD</name>
<evidence type="ECO:0000256" key="1">
    <source>
        <dbReference type="ARBA" id="ARBA00004496"/>
    </source>
</evidence>
<dbReference type="InterPro" id="IPR011708">
    <property type="entry name" value="DNA_pol3_alpha_NTPase_dom"/>
</dbReference>
<dbReference type="Pfam" id="PF02811">
    <property type="entry name" value="PHP"/>
    <property type="match status" value="1"/>
</dbReference>
<comment type="similarity">
    <text evidence="2 13">Belongs to the DNA polymerase type-C family. DnaE2 subfamily.</text>
</comment>
<organism evidence="16 17">
    <name type="scientific">Tardiphaga robiniae</name>
    <dbReference type="NCBI Taxonomy" id="943830"/>
    <lineage>
        <taxon>Bacteria</taxon>
        <taxon>Pseudomonadati</taxon>
        <taxon>Pseudomonadota</taxon>
        <taxon>Alphaproteobacteria</taxon>
        <taxon>Hyphomicrobiales</taxon>
        <taxon>Nitrobacteraceae</taxon>
        <taxon>Tardiphaga</taxon>
    </lineage>
</organism>
<keyword evidence="10 13" id="KW-0239">DNA-directed DNA polymerase</keyword>
<dbReference type="Pfam" id="PF01336">
    <property type="entry name" value="tRNA_anti-codon"/>
    <property type="match status" value="1"/>
</dbReference>
<dbReference type="AlphaFoldDB" id="A0A163X8E7"/>
<dbReference type="InterPro" id="IPR004365">
    <property type="entry name" value="NA-bd_OB_tRNA"/>
</dbReference>
<reference evidence="16 17" key="1">
    <citation type="submission" date="2016-03" db="EMBL/GenBank/DDBJ databases">
        <title>Microsymbionts genomes from the relict species Vavilovia formosa (Stev.) Fed.</title>
        <authorList>
            <person name="Kopat V."/>
            <person name="Chirak E."/>
            <person name="Kimeklis A."/>
            <person name="Andronov E."/>
        </authorList>
    </citation>
    <scope>NUCLEOTIDE SEQUENCE [LARGE SCALE GENOMIC DNA]</scope>
    <source>
        <strain evidence="16 17">Vaf07</strain>
    </source>
</reference>
<dbReference type="GO" id="GO:0003676">
    <property type="term" value="F:nucleic acid binding"/>
    <property type="evidence" value="ECO:0007669"/>
    <property type="project" value="InterPro"/>
</dbReference>
<evidence type="ECO:0000256" key="2">
    <source>
        <dbReference type="ARBA" id="ARBA00007391"/>
    </source>
</evidence>
<dbReference type="Gene3D" id="1.10.150.870">
    <property type="match status" value="1"/>
</dbReference>
<dbReference type="RefSeq" id="WP_068738083.1">
    <property type="nucleotide sequence ID" value="NZ_LVYV01000055.1"/>
</dbReference>
<evidence type="ECO:0000256" key="14">
    <source>
        <dbReference type="SAM" id="MobiDB-lite"/>
    </source>
</evidence>
<dbReference type="GO" id="GO:0005737">
    <property type="term" value="C:cytoplasm"/>
    <property type="evidence" value="ECO:0007669"/>
    <property type="project" value="UniProtKB-SubCell"/>
</dbReference>
<keyword evidence="7 13" id="KW-0548">Nucleotidyltransferase</keyword>
<evidence type="ECO:0000256" key="4">
    <source>
        <dbReference type="ARBA" id="ARBA00017273"/>
    </source>
</evidence>
<comment type="function">
    <text evidence="13">DNA polymerase involved in damage-induced mutagenesis and translesion synthesis (TLS). It is not the major replicative DNA polymerase.</text>
</comment>
<dbReference type="GO" id="GO:0003887">
    <property type="term" value="F:DNA-directed DNA polymerase activity"/>
    <property type="evidence" value="ECO:0007669"/>
    <property type="project" value="UniProtKB-UniRule"/>
</dbReference>
<dbReference type="InterPro" id="IPR016195">
    <property type="entry name" value="Pol/histidinol_Pase-like"/>
</dbReference>
<keyword evidence="9 13" id="KW-0227">DNA damage</keyword>
<evidence type="ECO:0000259" key="15">
    <source>
        <dbReference type="SMART" id="SM00481"/>
    </source>
</evidence>
<comment type="catalytic activity">
    <reaction evidence="12 13">
        <text>DNA(n) + a 2'-deoxyribonucleoside 5'-triphosphate = DNA(n+1) + diphosphate</text>
        <dbReference type="Rhea" id="RHEA:22508"/>
        <dbReference type="Rhea" id="RHEA-COMP:17339"/>
        <dbReference type="Rhea" id="RHEA-COMP:17340"/>
        <dbReference type="ChEBI" id="CHEBI:33019"/>
        <dbReference type="ChEBI" id="CHEBI:61560"/>
        <dbReference type="ChEBI" id="CHEBI:173112"/>
        <dbReference type="EC" id="2.7.7.7"/>
    </reaction>
</comment>
<evidence type="ECO:0000256" key="3">
    <source>
        <dbReference type="ARBA" id="ARBA00012417"/>
    </source>
</evidence>
<evidence type="ECO:0000256" key="6">
    <source>
        <dbReference type="ARBA" id="ARBA00022679"/>
    </source>
</evidence>
<evidence type="ECO:0000256" key="7">
    <source>
        <dbReference type="ARBA" id="ARBA00022695"/>
    </source>
</evidence>
<accession>A0A163X8E7</accession>
<dbReference type="GO" id="GO:0006281">
    <property type="term" value="P:DNA repair"/>
    <property type="evidence" value="ECO:0007669"/>
    <property type="project" value="UniProtKB-UniRule"/>
</dbReference>
<dbReference type="GO" id="GO:0008408">
    <property type="term" value="F:3'-5' exonuclease activity"/>
    <property type="evidence" value="ECO:0007669"/>
    <property type="project" value="InterPro"/>
</dbReference>
<dbReference type="EC" id="2.7.7.7" evidence="3 13"/>
<gene>
    <name evidence="13" type="primary">dnaE2</name>
    <name evidence="16" type="ORF">A4A58_17595</name>
</gene>
<evidence type="ECO:0000313" key="16">
    <source>
        <dbReference type="EMBL" id="KZD20560.1"/>
    </source>
</evidence>
<dbReference type="Pfam" id="PF07733">
    <property type="entry name" value="DNA_pol3_alpha"/>
    <property type="match status" value="1"/>
</dbReference>
<dbReference type="PANTHER" id="PTHR32294:SF4">
    <property type="entry name" value="ERROR-PRONE DNA POLYMERASE"/>
    <property type="match status" value="1"/>
</dbReference>
<comment type="caution">
    <text evidence="16">The sequence shown here is derived from an EMBL/GenBank/DDBJ whole genome shotgun (WGS) entry which is preliminary data.</text>
</comment>
<dbReference type="NCBIfam" id="TIGR00594">
    <property type="entry name" value="polc"/>
    <property type="match status" value="1"/>
</dbReference>
<dbReference type="InterPro" id="IPR029460">
    <property type="entry name" value="DNAPol_HHH"/>
</dbReference>
<dbReference type="Pfam" id="PF14579">
    <property type="entry name" value="HHH_6"/>
    <property type="match status" value="1"/>
</dbReference>
<dbReference type="CDD" id="cd07434">
    <property type="entry name" value="PHP_PolIIIA_DnaE2"/>
    <property type="match status" value="1"/>
</dbReference>
<keyword evidence="17" id="KW-1185">Reference proteome</keyword>
<comment type="subcellular location">
    <subcellularLocation>
        <location evidence="1 13">Cytoplasm</location>
    </subcellularLocation>
</comment>